<evidence type="ECO:0000313" key="3">
    <source>
        <dbReference type="Proteomes" id="UP001530377"/>
    </source>
</evidence>
<evidence type="ECO:0000313" key="2">
    <source>
        <dbReference type="EMBL" id="KAL3815416.1"/>
    </source>
</evidence>
<organism evidence="2 3">
    <name type="scientific">Cyclostephanos tholiformis</name>
    <dbReference type="NCBI Taxonomy" id="382380"/>
    <lineage>
        <taxon>Eukaryota</taxon>
        <taxon>Sar</taxon>
        <taxon>Stramenopiles</taxon>
        <taxon>Ochrophyta</taxon>
        <taxon>Bacillariophyta</taxon>
        <taxon>Coscinodiscophyceae</taxon>
        <taxon>Thalassiosirophycidae</taxon>
        <taxon>Stephanodiscales</taxon>
        <taxon>Stephanodiscaceae</taxon>
        <taxon>Cyclostephanos</taxon>
    </lineage>
</organism>
<keyword evidence="3" id="KW-1185">Reference proteome</keyword>
<protein>
    <submittedName>
        <fullName evidence="2">Uncharacterized protein</fullName>
    </submittedName>
</protein>
<feature type="region of interest" description="Disordered" evidence="1">
    <location>
        <begin position="1"/>
        <end position="69"/>
    </location>
</feature>
<feature type="region of interest" description="Disordered" evidence="1">
    <location>
        <begin position="217"/>
        <end position="237"/>
    </location>
</feature>
<dbReference type="EMBL" id="JALLPB020000199">
    <property type="protein sequence ID" value="KAL3815416.1"/>
    <property type="molecule type" value="Genomic_DNA"/>
</dbReference>
<feature type="compositionally biased region" description="Basic and acidic residues" evidence="1">
    <location>
        <begin position="217"/>
        <end position="229"/>
    </location>
</feature>
<sequence>MLATTGGDDDEFTIRVTGEAPPPASTAVSEKPDGGKKKASSGRSKARVQGGGGGGGGGGDGGRRRRFDMRLRPSMTFDALRKRILDEFFEASSNNGRRVPGSYEMSILVGFPPRELTAIATATVRDLGIRPNEGVIARFVPSSTSTSDGGGDELDDETKMMAGSTTNDEADAAGMRRSEGDGGGDDDDGPRRGKRASALAAAASFRDVIAAQDAAMKKEKSAASNREKGGVTAARRRGDVGNNIVGLGIGTGPAAGGGGKRRKASTMEGAGYRLSDGKTFAGSSSKTSRRDGREDGGAAKSVVAGRASFKGEDDVATKLLSSLGGGGGNVGKYLRSAMRGAVARTYEASRAAARVTAVDAGEYVLTRVKGGSVVDGGGVVLGTADDHDHRSRSEGVEEGGGGGVAAVDDGVYLGRTLYNVSYTKGMDGRGMYEERVEIIGLSVLRSVLESVYNTNPSSHDTDTNNRDGHGENVDGRLRPVLIAQLSPRAFWSLVYHCSDGSMEERRPATGRLSVPSMLRKTMPNLDWSHLDRGGRMRALSEKARENLRQLAVGGGAVTGFAADGTSEKCAEARVQAIEDLAESAINAAMADEDAGSKLTERELRARAAMARFDNANGTKTSPPKHDLPPEDDWTLVTPQEDDIDELIECIMEGAPSIEGGESSDAHCTPYDETTARYWAGILLHNDAVRNWREMANSEPNSILTLLLSDENSHPPQHHPPTCDAVEKWIDASRSRALEEIMLEILDGDQDALESLQENARSCTPRDLTFWKSAPTMLLDAMSPPPRPTDEASTSSPALERRWEKADAIRWIKRAGIALGACTWLELYTSRSVP</sequence>
<proteinExistence type="predicted"/>
<comment type="caution">
    <text evidence="2">The sequence shown here is derived from an EMBL/GenBank/DDBJ whole genome shotgun (WGS) entry which is preliminary data.</text>
</comment>
<feature type="region of interest" description="Disordered" evidence="1">
    <location>
        <begin position="140"/>
        <end position="199"/>
    </location>
</feature>
<accession>A0ABD3RTJ1</accession>
<dbReference type="Proteomes" id="UP001530377">
    <property type="component" value="Unassembled WGS sequence"/>
</dbReference>
<evidence type="ECO:0000256" key="1">
    <source>
        <dbReference type="SAM" id="MobiDB-lite"/>
    </source>
</evidence>
<reference evidence="2 3" key="1">
    <citation type="submission" date="2024-10" db="EMBL/GenBank/DDBJ databases">
        <title>Updated reference genomes for cyclostephanoid diatoms.</title>
        <authorList>
            <person name="Roberts W.R."/>
            <person name="Alverson A.J."/>
        </authorList>
    </citation>
    <scope>NUCLEOTIDE SEQUENCE [LARGE SCALE GENOMIC DNA]</scope>
    <source>
        <strain evidence="2 3">AJA228-03</strain>
    </source>
</reference>
<feature type="compositionally biased region" description="Basic and acidic residues" evidence="1">
    <location>
        <begin position="459"/>
        <end position="474"/>
    </location>
</feature>
<feature type="compositionally biased region" description="Basic and acidic residues" evidence="1">
    <location>
        <begin position="288"/>
        <end position="297"/>
    </location>
</feature>
<gene>
    <name evidence="2" type="ORF">ACHAXA_009161</name>
</gene>
<name>A0ABD3RTJ1_9STRA</name>
<feature type="region of interest" description="Disordered" evidence="1">
    <location>
        <begin position="453"/>
        <end position="474"/>
    </location>
</feature>
<dbReference type="AlphaFoldDB" id="A0ABD3RTJ1"/>
<feature type="compositionally biased region" description="Basic residues" evidence="1">
    <location>
        <begin position="37"/>
        <end position="46"/>
    </location>
</feature>
<feature type="compositionally biased region" description="Gly residues" evidence="1">
    <location>
        <begin position="49"/>
        <end position="60"/>
    </location>
</feature>
<feature type="region of interest" description="Disordered" evidence="1">
    <location>
        <begin position="275"/>
        <end position="299"/>
    </location>
</feature>